<evidence type="ECO:0000313" key="1">
    <source>
        <dbReference type="EMBL" id="PYH29197.1"/>
    </source>
</evidence>
<dbReference type="Proteomes" id="UP000247647">
    <property type="component" value="Unassembled WGS sequence"/>
</dbReference>
<reference evidence="1" key="1">
    <citation type="submission" date="2016-12" db="EMBL/GenBank/DDBJ databases">
        <title>The genomes of Aspergillus section Nigri reveals drivers in fungal speciation.</title>
        <authorList>
            <consortium name="DOE Joint Genome Institute"/>
            <person name="Vesth T.C."/>
            <person name="Nybo J."/>
            <person name="Theobald S."/>
            <person name="Brandl J."/>
            <person name="Frisvad J.C."/>
            <person name="Nielsen K.F."/>
            <person name="Lyhne E.K."/>
            <person name="Kogle M.E."/>
            <person name="Kuo A."/>
            <person name="Riley R."/>
            <person name="Clum A."/>
            <person name="Nolan M."/>
            <person name="Lipzen A."/>
            <person name="Salamov A."/>
            <person name="Henrissat B."/>
            <person name="Wiebenga A."/>
            <person name="De Vries R.P."/>
            <person name="Grigoriev I.V."/>
            <person name="Mortensen U.H."/>
            <person name="Andersen M.R."/>
            <person name="Baker S.E."/>
        </authorList>
    </citation>
    <scope>NUCLEOTIDE SEQUENCE [LARGE SCALE GENOMIC DNA]</scope>
    <source>
        <strain evidence="1">CBS 115656</strain>
    </source>
</reference>
<dbReference type="AlphaFoldDB" id="A0A318Y6N9"/>
<evidence type="ECO:0000313" key="2">
    <source>
        <dbReference type="Proteomes" id="UP000247647"/>
    </source>
</evidence>
<dbReference type="OrthoDB" id="9991317at2759"/>
<keyword evidence="2" id="KW-1185">Reference proteome</keyword>
<proteinExistence type="predicted"/>
<accession>A0A318Y6N9</accession>
<sequence>MNQSLDVHCTYPGKLLCTEYTDSTLLYIAASVGTPALLEAMFNRAPDQLHGRACYTGSCLLPGPQRVLNGQCAEKWYALYLLLNLSIGLYSLASPTYILHYGSKTEFEFDSFELAWEDPFLLPAKCLDVMDVMATRNEPDSPEATSTIQRCIEFLFRERTTLKARLFQAACLPSLLGNMGLRIRSLYLDKFYTVNYEEDLDELRYIIGWCKVALQKEI</sequence>
<gene>
    <name evidence="1" type="ORF">BO87DRAFT_449030</name>
</gene>
<dbReference type="EMBL" id="KZ821496">
    <property type="protein sequence ID" value="PYH29197.1"/>
    <property type="molecule type" value="Genomic_DNA"/>
</dbReference>
<dbReference type="GeneID" id="37130783"/>
<organism evidence="1 2">
    <name type="scientific">Aspergillus neoniger (strain CBS 115656)</name>
    <dbReference type="NCBI Taxonomy" id="1448310"/>
    <lineage>
        <taxon>Eukaryota</taxon>
        <taxon>Fungi</taxon>
        <taxon>Dikarya</taxon>
        <taxon>Ascomycota</taxon>
        <taxon>Pezizomycotina</taxon>
        <taxon>Eurotiomycetes</taxon>
        <taxon>Eurotiomycetidae</taxon>
        <taxon>Eurotiales</taxon>
        <taxon>Aspergillaceae</taxon>
        <taxon>Aspergillus</taxon>
        <taxon>Aspergillus subgen. Circumdati</taxon>
    </lineage>
</organism>
<name>A0A318Y6N9_ASPNB</name>
<dbReference type="RefSeq" id="XP_025474675.1">
    <property type="nucleotide sequence ID" value="XM_025628327.1"/>
</dbReference>
<protein>
    <submittedName>
        <fullName evidence="1">Uncharacterized protein</fullName>
    </submittedName>
</protein>